<comment type="similarity">
    <text evidence="8">Belongs to the CN hydrolase family. Apolipoprotein N-acyltransferase subfamily.</text>
</comment>
<dbReference type="InterPro" id="IPR045378">
    <property type="entry name" value="LNT_N"/>
</dbReference>
<feature type="domain" description="CN hydrolase" evidence="10">
    <location>
        <begin position="255"/>
        <end position="509"/>
    </location>
</feature>
<keyword evidence="7 8" id="KW-0012">Acyltransferase</keyword>
<dbReference type="PANTHER" id="PTHR38686:SF1">
    <property type="entry name" value="APOLIPOPROTEIN N-ACYLTRANSFERASE"/>
    <property type="match status" value="1"/>
</dbReference>
<comment type="catalytic activity">
    <reaction evidence="8">
        <text>N-terminal S-1,2-diacyl-sn-glyceryl-L-cysteinyl-[lipoprotein] + a glycerophospholipid = N-acyl-S-1,2-diacyl-sn-glyceryl-L-cysteinyl-[lipoprotein] + a 2-acyl-sn-glycero-3-phospholipid + H(+)</text>
        <dbReference type="Rhea" id="RHEA:48228"/>
        <dbReference type="Rhea" id="RHEA-COMP:14681"/>
        <dbReference type="Rhea" id="RHEA-COMP:14684"/>
        <dbReference type="ChEBI" id="CHEBI:15378"/>
        <dbReference type="ChEBI" id="CHEBI:136912"/>
        <dbReference type="ChEBI" id="CHEBI:140656"/>
        <dbReference type="ChEBI" id="CHEBI:140657"/>
        <dbReference type="ChEBI" id="CHEBI:140660"/>
        <dbReference type="EC" id="2.3.1.269"/>
    </reaction>
</comment>
<reference evidence="11 12" key="1">
    <citation type="submission" date="2016-11" db="EMBL/GenBank/DDBJ databases">
        <authorList>
            <person name="Varghese N."/>
            <person name="Submissions S."/>
        </authorList>
    </citation>
    <scope>NUCLEOTIDE SEQUENCE [LARGE SCALE GENOMIC DNA]</scope>
    <source>
        <strain evidence="11 12">PA</strain>
    </source>
</reference>
<organism evidence="11 12">
    <name type="scientific">Actinomyces denticolens</name>
    <dbReference type="NCBI Taxonomy" id="52767"/>
    <lineage>
        <taxon>Bacteria</taxon>
        <taxon>Bacillati</taxon>
        <taxon>Actinomycetota</taxon>
        <taxon>Actinomycetes</taxon>
        <taxon>Actinomycetales</taxon>
        <taxon>Actinomycetaceae</taxon>
        <taxon>Actinomyces</taxon>
    </lineage>
</organism>
<dbReference type="InterPro" id="IPR004563">
    <property type="entry name" value="Apolipo_AcylTrfase"/>
</dbReference>
<dbReference type="PANTHER" id="PTHR38686">
    <property type="entry name" value="APOLIPOPROTEIN N-ACYLTRANSFERASE"/>
    <property type="match status" value="1"/>
</dbReference>
<evidence type="ECO:0000256" key="5">
    <source>
        <dbReference type="ARBA" id="ARBA00022989"/>
    </source>
</evidence>
<dbReference type="EC" id="2.3.1.269" evidence="8"/>
<evidence type="ECO:0000256" key="3">
    <source>
        <dbReference type="ARBA" id="ARBA00022679"/>
    </source>
</evidence>
<dbReference type="EMBL" id="FQYL01000003">
    <property type="protein sequence ID" value="SHI64656.1"/>
    <property type="molecule type" value="Genomic_DNA"/>
</dbReference>
<dbReference type="InterPro" id="IPR036526">
    <property type="entry name" value="C-N_Hydrolase_sf"/>
</dbReference>
<dbReference type="CDD" id="cd07571">
    <property type="entry name" value="ALP_N-acyl_transferase"/>
    <property type="match status" value="1"/>
</dbReference>
<comment type="subcellular location">
    <subcellularLocation>
        <location evidence="1 8">Cell membrane</location>
        <topology evidence="1 8">Multi-pass membrane protein</topology>
    </subcellularLocation>
</comment>
<evidence type="ECO:0000259" key="10">
    <source>
        <dbReference type="PROSITE" id="PS50263"/>
    </source>
</evidence>
<evidence type="ECO:0000256" key="1">
    <source>
        <dbReference type="ARBA" id="ARBA00004651"/>
    </source>
</evidence>
<keyword evidence="12" id="KW-1185">Reference proteome</keyword>
<accession>A0ABY1I5W8</accession>
<keyword evidence="4 8" id="KW-0812">Transmembrane</keyword>
<keyword evidence="5 8" id="KW-1133">Transmembrane helix</keyword>
<feature type="compositionally biased region" description="Basic residues" evidence="9">
    <location>
        <begin position="549"/>
        <end position="562"/>
    </location>
</feature>
<dbReference type="Gene3D" id="3.60.110.10">
    <property type="entry name" value="Carbon-nitrogen hydrolase"/>
    <property type="match status" value="1"/>
</dbReference>
<keyword evidence="2 8" id="KW-1003">Cell membrane</keyword>
<keyword evidence="6 8" id="KW-0472">Membrane</keyword>
<feature type="transmembrane region" description="Helical" evidence="8">
    <location>
        <begin position="73"/>
        <end position="92"/>
    </location>
</feature>
<evidence type="ECO:0000256" key="8">
    <source>
        <dbReference type="HAMAP-Rule" id="MF_01148"/>
    </source>
</evidence>
<dbReference type="Pfam" id="PF00795">
    <property type="entry name" value="CN_hydrolase"/>
    <property type="match status" value="1"/>
</dbReference>
<keyword evidence="3 8" id="KW-0808">Transferase</keyword>
<evidence type="ECO:0000256" key="9">
    <source>
        <dbReference type="SAM" id="MobiDB-lite"/>
    </source>
</evidence>
<evidence type="ECO:0000256" key="6">
    <source>
        <dbReference type="ARBA" id="ARBA00023136"/>
    </source>
</evidence>
<feature type="region of interest" description="Disordered" evidence="9">
    <location>
        <begin position="549"/>
        <end position="580"/>
    </location>
</feature>
<gene>
    <name evidence="8" type="primary">lnt</name>
    <name evidence="11" type="ORF">SAMN05216246_103231</name>
</gene>
<sequence length="580" mass="60473">MVRGVSVRAGTGPGRGERLARALRGMILPTAWASASGLALTSAFAPLNWWWAAPVGVAGLGTIVRGRTWGRSAWLGFVVGLAFFAPLLHFTVPAMGNALGWVALTITEAAYLALLGAAWSWVSGLGPLDDRRGEDREDGGDGVPGWHGAAARVAALAVLWAAVEELRSSWPWGGFPFGRLAFAMADSPLLPLASIGGVTGLGLLVALIGALLAEAARALRHGPGLGALAAVIAAGAAAVAPLAIPMPSRAESGTLRLAAVQGSVADAQDSYDRALEVTGKHADETTRLAGGIGPRAVDAVVWPENAADLDPRDHSASAQRIDRAARVIGAPILVGAVKYEDDARYNDLLLWSPGTGAGPYYRKHRPVPFAEYVPLRPWIRRVTTQVDRIGVDMLPGTGPTTLAVPSASQGRDVPLAIGICFEVAYDDLLRDAVRQGGEAIIIPTNNANFIGTSETGQQIAQGRVQAVAHGRAVLQVSTTGTTAVISPRGVIEQELPDNEQSSLVADLPLRTTLTIADRLGRLPAILVQAAGAALAIAGMVSAGRRRWAARAPRAHAATRRRQSGPAPTAGRSSTTRRKRT</sequence>
<dbReference type="HAMAP" id="MF_01148">
    <property type="entry name" value="Lnt"/>
    <property type="match status" value="1"/>
</dbReference>
<evidence type="ECO:0000313" key="11">
    <source>
        <dbReference type="EMBL" id="SHI64656.1"/>
    </source>
</evidence>
<evidence type="ECO:0000256" key="2">
    <source>
        <dbReference type="ARBA" id="ARBA00022475"/>
    </source>
</evidence>
<feature type="transmembrane region" description="Helical" evidence="8">
    <location>
        <begin position="98"/>
        <end position="122"/>
    </location>
</feature>
<evidence type="ECO:0000256" key="7">
    <source>
        <dbReference type="ARBA" id="ARBA00023315"/>
    </source>
</evidence>
<proteinExistence type="inferred from homology"/>
<dbReference type="SUPFAM" id="SSF56317">
    <property type="entry name" value="Carbon-nitrogen hydrolase"/>
    <property type="match status" value="1"/>
</dbReference>
<name>A0ABY1I5W8_9ACTO</name>
<dbReference type="PROSITE" id="PS50263">
    <property type="entry name" value="CN_HYDROLASE"/>
    <property type="match status" value="1"/>
</dbReference>
<evidence type="ECO:0000256" key="4">
    <source>
        <dbReference type="ARBA" id="ARBA00022692"/>
    </source>
</evidence>
<dbReference type="InterPro" id="IPR003010">
    <property type="entry name" value="C-N_Hydrolase"/>
</dbReference>
<comment type="caution">
    <text evidence="11">The sequence shown here is derived from an EMBL/GenBank/DDBJ whole genome shotgun (WGS) entry which is preliminary data.</text>
</comment>
<feature type="transmembrane region" description="Helical" evidence="8">
    <location>
        <begin position="25"/>
        <end position="43"/>
    </location>
</feature>
<comment type="function">
    <text evidence="8">Catalyzes the phospholipid dependent N-acylation of the N-terminal cysteine of apolipoprotein, the last step in lipoprotein maturation.</text>
</comment>
<feature type="transmembrane region" description="Helical" evidence="8">
    <location>
        <begin position="225"/>
        <end position="244"/>
    </location>
</feature>
<comment type="pathway">
    <text evidence="8">Protein modification; lipoprotein biosynthesis (N-acyl transfer).</text>
</comment>
<feature type="transmembrane region" description="Helical" evidence="8">
    <location>
        <begin position="522"/>
        <end position="543"/>
    </location>
</feature>
<dbReference type="Proteomes" id="UP000184390">
    <property type="component" value="Unassembled WGS sequence"/>
</dbReference>
<dbReference type="NCBIfam" id="TIGR00546">
    <property type="entry name" value="lnt"/>
    <property type="match status" value="1"/>
</dbReference>
<evidence type="ECO:0000313" key="12">
    <source>
        <dbReference type="Proteomes" id="UP000184390"/>
    </source>
</evidence>
<feature type="transmembrane region" description="Helical" evidence="8">
    <location>
        <begin position="189"/>
        <end position="213"/>
    </location>
</feature>
<protein>
    <recommendedName>
        <fullName evidence="8">Apolipoprotein N-acyltransferase</fullName>
        <shortName evidence="8">ALP N-acyltransferase</shortName>
        <ecNumber evidence="8">2.3.1.269</ecNumber>
    </recommendedName>
</protein>
<dbReference type="Pfam" id="PF20154">
    <property type="entry name" value="LNT_N"/>
    <property type="match status" value="1"/>
</dbReference>